<evidence type="ECO:0000313" key="2">
    <source>
        <dbReference type="EMBL" id="KAK3361035.1"/>
    </source>
</evidence>
<reference evidence="2" key="2">
    <citation type="submission" date="2023-06" db="EMBL/GenBank/DDBJ databases">
        <authorList>
            <consortium name="Lawrence Berkeley National Laboratory"/>
            <person name="Haridas S."/>
            <person name="Hensen N."/>
            <person name="Bonometti L."/>
            <person name="Westerberg I."/>
            <person name="Brannstrom I.O."/>
            <person name="Guillou S."/>
            <person name="Cros-Aarteil S."/>
            <person name="Calhoun S."/>
            <person name="Kuo A."/>
            <person name="Mondo S."/>
            <person name="Pangilinan J."/>
            <person name="Riley R."/>
            <person name="Labutti K."/>
            <person name="Andreopoulos B."/>
            <person name="Lipzen A."/>
            <person name="Chen C."/>
            <person name="Yanf M."/>
            <person name="Daum C."/>
            <person name="Ng V."/>
            <person name="Clum A."/>
            <person name="Steindorff A."/>
            <person name="Ohm R."/>
            <person name="Martin F."/>
            <person name="Silar P."/>
            <person name="Natvig D."/>
            <person name="Lalanne C."/>
            <person name="Gautier V."/>
            <person name="Ament-Velasquez S.L."/>
            <person name="Kruys A."/>
            <person name="Hutchinson M.I."/>
            <person name="Powell A.J."/>
            <person name="Barry K."/>
            <person name="Miller A.N."/>
            <person name="Grigoriev I.V."/>
            <person name="Debuchy R."/>
            <person name="Gladieux P."/>
            <person name="Thoren M.H."/>
            <person name="Johannesson H."/>
        </authorList>
    </citation>
    <scope>NUCLEOTIDE SEQUENCE</scope>
    <source>
        <strain evidence="2">CBS 958.72</strain>
    </source>
</reference>
<evidence type="ECO:0000256" key="1">
    <source>
        <dbReference type="SAM" id="MobiDB-lite"/>
    </source>
</evidence>
<feature type="region of interest" description="Disordered" evidence="1">
    <location>
        <begin position="1"/>
        <end position="20"/>
    </location>
</feature>
<sequence>GKSSSASTTHREWPHSPPACSRRPRWHLCLGLHLGCRLQRPRRAKPEEELQRRLHVVQQLVVLLGPWLQHLKRKTAAISRVLRQGRFLLRFWACYVSNNSEGSFVFYCVNERFER</sequence>
<reference evidence="2" key="1">
    <citation type="journal article" date="2023" name="Mol. Phylogenet. Evol.">
        <title>Genome-scale phylogeny and comparative genomics of the fungal order Sordariales.</title>
        <authorList>
            <person name="Hensen N."/>
            <person name="Bonometti L."/>
            <person name="Westerberg I."/>
            <person name="Brannstrom I.O."/>
            <person name="Guillou S."/>
            <person name="Cros-Aarteil S."/>
            <person name="Calhoun S."/>
            <person name="Haridas S."/>
            <person name="Kuo A."/>
            <person name="Mondo S."/>
            <person name="Pangilinan J."/>
            <person name="Riley R."/>
            <person name="LaButti K."/>
            <person name="Andreopoulos B."/>
            <person name="Lipzen A."/>
            <person name="Chen C."/>
            <person name="Yan M."/>
            <person name="Daum C."/>
            <person name="Ng V."/>
            <person name="Clum A."/>
            <person name="Steindorff A."/>
            <person name="Ohm R.A."/>
            <person name="Martin F."/>
            <person name="Silar P."/>
            <person name="Natvig D.O."/>
            <person name="Lalanne C."/>
            <person name="Gautier V."/>
            <person name="Ament-Velasquez S.L."/>
            <person name="Kruys A."/>
            <person name="Hutchinson M.I."/>
            <person name="Powell A.J."/>
            <person name="Barry K."/>
            <person name="Miller A.N."/>
            <person name="Grigoriev I.V."/>
            <person name="Debuchy R."/>
            <person name="Gladieux P."/>
            <person name="Hiltunen Thoren M."/>
            <person name="Johannesson H."/>
        </authorList>
    </citation>
    <scope>NUCLEOTIDE SEQUENCE</scope>
    <source>
        <strain evidence="2">CBS 958.72</strain>
    </source>
</reference>
<dbReference type="EMBL" id="JAULSN010000013">
    <property type="protein sequence ID" value="KAK3361035.1"/>
    <property type="molecule type" value="Genomic_DNA"/>
</dbReference>
<keyword evidence="3" id="KW-1185">Reference proteome</keyword>
<feature type="non-terminal residue" evidence="2">
    <location>
        <position position="1"/>
    </location>
</feature>
<name>A0AAE0JT20_9PEZI</name>
<proteinExistence type="predicted"/>
<dbReference type="AlphaFoldDB" id="A0AAE0JT20"/>
<evidence type="ECO:0000313" key="3">
    <source>
        <dbReference type="Proteomes" id="UP001287356"/>
    </source>
</evidence>
<protein>
    <submittedName>
        <fullName evidence="2">Uncharacterized protein</fullName>
    </submittedName>
</protein>
<gene>
    <name evidence="2" type="ORF">B0T24DRAFT_725188</name>
</gene>
<organism evidence="2 3">
    <name type="scientific">Lasiosphaeria ovina</name>
    <dbReference type="NCBI Taxonomy" id="92902"/>
    <lineage>
        <taxon>Eukaryota</taxon>
        <taxon>Fungi</taxon>
        <taxon>Dikarya</taxon>
        <taxon>Ascomycota</taxon>
        <taxon>Pezizomycotina</taxon>
        <taxon>Sordariomycetes</taxon>
        <taxon>Sordariomycetidae</taxon>
        <taxon>Sordariales</taxon>
        <taxon>Lasiosphaeriaceae</taxon>
        <taxon>Lasiosphaeria</taxon>
    </lineage>
</organism>
<comment type="caution">
    <text evidence="2">The sequence shown here is derived from an EMBL/GenBank/DDBJ whole genome shotgun (WGS) entry which is preliminary data.</text>
</comment>
<accession>A0AAE0JT20</accession>
<dbReference type="Proteomes" id="UP001287356">
    <property type="component" value="Unassembled WGS sequence"/>
</dbReference>
<feature type="non-terminal residue" evidence="2">
    <location>
        <position position="115"/>
    </location>
</feature>